<feature type="region of interest" description="Disordered" evidence="1">
    <location>
        <begin position="1"/>
        <end position="49"/>
    </location>
</feature>
<feature type="region of interest" description="Disordered" evidence="1">
    <location>
        <begin position="272"/>
        <end position="311"/>
    </location>
</feature>
<sequence length="311" mass="33520">MSKVVSAGRFGKTKKVDSNEDTTGSLASKRADIHKDFTETKSKLKPPARIIGNGSKRFVIQSATLRSDPGKSTLSEDYLAGNNGAELKAVRPINTRSAKDVPTTAQERSHLEIHMHKGGHRHPRSALKITGKEVKMLDLKDKKKCVTIVEHSKSTGTLEHQKTRSPKLSDTNSPENLTVQQNVKCNESEDKSEKCVVNSGAQYQTVSTDLTTEGSQNLVDSDLSKQDLPEQHVDGAVSSTQRLTDAATLSSNNGAKNEVDAESNIAASMKEISGQSSSVKHVEMTAESSKKVNSVAEAVDTEKPVAGENGR</sequence>
<evidence type="ECO:0000256" key="1">
    <source>
        <dbReference type="SAM" id="MobiDB-lite"/>
    </source>
</evidence>
<protein>
    <submittedName>
        <fullName evidence="2">Uncharacterized protein</fullName>
    </submittedName>
</protein>
<feature type="compositionally biased region" description="Polar residues" evidence="1">
    <location>
        <begin position="166"/>
        <end position="177"/>
    </location>
</feature>
<keyword evidence="3" id="KW-1185">Reference proteome</keyword>
<evidence type="ECO:0000313" key="2">
    <source>
        <dbReference type="EMBL" id="KAF6021885.1"/>
    </source>
</evidence>
<dbReference type="EMBL" id="VXIV02002941">
    <property type="protein sequence ID" value="KAF6021885.1"/>
    <property type="molecule type" value="Genomic_DNA"/>
</dbReference>
<dbReference type="Proteomes" id="UP000593567">
    <property type="component" value="Unassembled WGS sequence"/>
</dbReference>
<comment type="caution">
    <text evidence="2">The sequence shown here is derived from an EMBL/GenBank/DDBJ whole genome shotgun (WGS) entry which is preliminary data.</text>
</comment>
<name>A0A7J7J780_BUGNE</name>
<evidence type="ECO:0000313" key="3">
    <source>
        <dbReference type="Proteomes" id="UP000593567"/>
    </source>
</evidence>
<gene>
    <name evidence="2" type="ORF">EB796_019808</name>
</gene>
<organism evidence="2 3">
    <name type="scientific">Bugula neritina</name>
    <name type="common">Brown bryozoan</name>
    <name type="synonym">Sertularia neritina</name>
    <dbReference type="NCBI Taxonomy" id="10212"/>
    <lineage>
        <taxon>Eukaryota</taxon>
        <taxon>Metazoa</taxon>
        <taxon>Spiralia</taxon>
        <taxon>Lophotrochozoa</taxon>
        <taxon>Bryozoa</taxon>
        <taxon>Gymnolaemata</taxon>
        <taxon>Cheilostomatida</taxon>
        <taxon>Flustrina</taxon>
        <taxon>Buguloidea</taxon>
        <taxon>Bugulidae</taxon>
        <taxon>Bugula</taxon>
    </lineage>
</organism>
<feature type="region of interest" description="Disordered" evidence="1">
    <location>
        <begin position="155"/>
        <end position="177"/>
    </location>
</feature>
<dbReference type="AlphaFoldDB" id="A0A7J7J780"/>
<proteinExistence type="predicted"/>
<feature type="compositionally biased region" description="Basic and acidic residues" evidence="1">
    <location>
        <begin position="29"/>
        <end position="42"/>
    </location>
</feature>
<feature type="compositionally biased region" description="Basic and acidic residues" evidence="1">
    <location>
        <begin position="280"/>
        <end position="290"/>
    </location>
</feature>
<accession>A0A7J7J780</accession>
<feature type="compositionally biased region" description="Basic and acidic residues" evidence="1">
    <location>
        <begin position="300"/>
        <end position="311"/>
    </location>
</feature>
<reference evidence="2" key="1">
    <citation type="submission" date="2020-06" db="EMBL/GenBank/DDBJ databases">
        <title>Draft genome of Bugula neritina, a colonial animal packing powerful symbionts and potential medicines.</title>
        <authorList>
            <person name="Rayko M."/>
        </authorList>
    </citation>
    <scope>NUCLEOTIDE SEQUENCE [LARGE SCALE GENOMIC DNA]</scope>
    <source>
        <strain evidence="2">Kwan_BN1</strain>
    </source>
</reference>